<dbReference type="Pfam" id="PF00089">
    <property type="entry name" value="Trypsin"/>
    <property type="match status" value="1"/>
</dbReference>
<gene>
    <name evidence="8 9 10" type="primary">LOC106168621</name>
</gene>
<evidence type="ECO:0000256" key="1">
    <source>
        <dbReference type="ARBA" id="ARBA00022614"/>
    </source>
</evidence>
<feature type="region of interest" description="Disordered" evidence="4">
    <location>
        <begin position="112"/>
        <end position="137"/>
    </location>
</feature>
<evidence type="ECO:0000313" key="7">
    <source>
        <dbReference type="Proteomes" id="UP000085678"/>
    </source>
</evidence>
<reference evidence="8 9" key="1">
    <citation type="submission" date="2025-04" db="UniProtKB">
        <authorList>
            <consortium name="RefSeq"/>
        </authorList>
    </citation>
    <scope>IDENTIFICATION</scope>
    <source>
        <tissue evidence="8 9">Gonads</tissue>
    </source>
</reference>
<dbReference type="InterPro" id="IPR043504">
    <property type="entry name" value="Peptidase_S1_PA_chymotrypsin"/>
</dbReference>
<feature type="domain" description="Peptidase S1" evidence="6">
    <location>
        <begin position="757"/>
        <end position="1006"/>
    </location>
</feature>
<keyword evidence="1" id="KW-0433">Leucine-rich repeat</keyword>
<dbReference type="InterPro" id="IPR003591">
    <property type="entry name" value="Leu-rich_rpt_typical-subtyp"/>
</dbReference>
<sequence>MAWNKAALVLLSLILCSEGQVHRYGLSSYHYNRRPAQTPCPYQCICAPMGSDPPRSKNLNVMLTMHRYQRLIYGYGGMKFQENSPENNGREMTCLGLSSVPSYIPGDIKKLSLYGDDSDGEPPQKDQSSRSSDMYYDGTLSDSPLYRDRYQSSYSSTPFSQLTTVPKRPFLLSRELKQLAIEGNRIKIVHERQFEMLHDLKKLSLKNNRLKTISREAFDGLTALEDLDLSGNHIEELHKSILQKTTKLKRLNLKSNRLYYLDEYALRTLTQLEFLDMSNNYINDLPAAIFSELVNLKELYLDNNNIAILGWIWFRQLARLEKLSLKGNGVVVVPPQAFEPLYNLRVLSLANNKLDTLTYDTFKNLAKMETLDLSNNSISKIDDSTFHHMSKLESLNLNRNRIQSIGRLFQSNFSSLHVLSLSRNRIETLQSQDIRRVMKLNKLDLSYNKLKDIRTRTFTGFTNLRILKLDHNDIRDIEDEAFTVAVVNTLSKLTWLYLQYNEMTAIRPRALYGLPYLKFLNLAHNKIENMASTSFNWMGGVRSLMLNTNKLSKIDTGMFQKMGVLKHLNLADNKLRTLPFNTLLGLENLEEINLGSNRIKGLADDAFLDTPNLRRIDLRSNRINTVDMKTFSPILRLRYLNFAKNKISRVRMSNTHQKSIKYLSFADNNLATLSEKVPMMMRPYGYIHLYGNPWACDCRLAWLANRENRLRVVNSHDVMCKTPSWYTGRSVLEIQPDRFVCVPQSRAAAAMQMGRRHVGGLSCALPPADIENIAATQIAWKRKAVFPMHATVLNTEGLPACAGLHVDRDWVLTMGSCLSLKREDGSPLVNRTAAVRLGEYREGRTRDAPKTIESIFVHPQSNNGRFDVALAKLKPTYQSGARAQEYPCVLTEHHIDVVQRLGMKGVVSAQQSRGTTSTRVKLRMAPIYLTPKPQCRASGFICGTSKIYRIKPDQEVPYRTKGSPLFFDMGPRGWTIGGIQNGQLNGNEGWFMPAYAYLSWMENTIQRYSRQ</sequence>
<dbReference type="AlphaFoldDB" id="A0A1S3IYX6"/>
<dbReference type="Proteomes" id="UP000085678">
    <property type="component" value="Unplaced"/>
</dbReference>
<dbReference type="SMART" id="SM00365">
    <property type="entry name" value="LRR_SD22"/>
    <property type="match status" value="10"/>
</dbReference>
<feature type="chain" id="PRO_5014545876" evidence="5">
    <location>
        <begin position="20"/>
        <end position="1011"/>
    </location>
</feature>
<keyword evidence="2 5" id="KW-0732">Signal</keyword>
<dbReference type="PANTHER" id="PTHR24366">
    <property type="entry name" value="IG(IMMUNOGLOBULIN) AND LRR(LEUCINE RICH REPEAT) DOMAINS"/>
    <property type="match status" value="1"/>
</dbReference>
<dbReference type="RefSeq" id="XP_013403220.1">
    <property type="nucleotide sequence ID" value="XM_013547766.2"/>
</dbReference>
<evidence type="ECO:0000313" key="8">
    <source>
        <dbReference type="RefSeq" id="XP_013403218.1"/>
    </source>
</evidence>
<dbReference type="GO" id="GO:0006508">
    <property type="term" value="P:proteolysis"/>
    <property type="evidence" value="ECO:0007669"/>
    <property type="project" value="InterPro"/>
</dbReference>
<accession>A0A1S3IYX6</accession>
<dbReference type="Pfam" id="PF00560">
    <property type="entry name" value="LRR_1"/>
    <property type="match status" value="1"/>
</dbReference>
<dbReference type="STRING" id="7574.A0A1S3IYX6"/>
<keyword evidence="3" id="KW-0677">Repeat</keyword>
<dbReference type="FunFam" id="3.80.10.10:FF:001164">
    <property type="entry name" value="GH01279p"/>
    <property type="match status" value="2"/>
</dbReference>
<dbReference type="InterPro" id="IPR000483">
    <property type="entry name" value="Cys-rich_flank_reg_C"/>
</dbReference>
<organism evidence="7 8">
    <name type="scientific">Lingula anatina</name>
    <name type="common">Brachiopod</name>
    <name type="synonym">Lingula unguis</name>
    <dbReference type="NCBI Taxonomy" id="7574"/>
    <lineage>
        <taxon>Eukaryota</taxon>
        <taxon>Metazoa</taxon>
        <taxon>Spiralia</taxon>
        <taxon>Lophotrochozoa</taxon>
        <taxon>Brachiopoda</taxon>
        <taxon>Linguliformea</taxon>
        <taxon>Lingulata</taxon>
        <taxon>Lingulida</taxon>
        <taxon>Linguloidea</taxon>
        <taxon>Lingulidae</taxon>
        <taxon>Lingula</taxon>
    </lineage>
</organism>
<dbReference type="SUPFAM" id="SSF50494">
    <property type="entry name" value="Trypsin-like serine proteases"/>
    <property type="match status" value="1"/>
</dbReference>
<proteinExistence type="predicted"/>
<dbReference type="PROSITE" id="PS50240">
    <property type="entry name" value="TRYPSIN_DOM"/>
    <property type="match status" value="1"/>
</dbReference>
<dbReference type="KEGG" id="lak:106168621"/>
<name>A0A1S3IYX6_LINAN</name>
<protein>
    <submittedName>
        <fullName evidence="8 9">Toll-like receptor Tollo</fullName>
    </submittedName>
</protein>
<evidence type="ECO:0000256" key="5">
    <source>
        <dbReference type="SAM" id="SignalP"/>
    </source>
</evidence>
<dbReference type="Pfam" id="PF13855">
    <property type="entry name" value="LRR_8"/>
    <property type="match status" value="4"/>
</dbReference>
<dbReference type="OrthoDB" id="676979at2759"/>
<dbReference type="PANTHER" id="PTHR24366:SF96">
    <property type="entry name" value="LEUCINE RICH REPEAT CONTAINING 53"/>
    <property type="match status" value="1"/>
</dbReference>
<evidence type="ECO:0000313" key="10">
    <source>
        <dbReference type="RefSeq" id="XP_013403221.1"/>
    </source>
</evidence>
<dbReference type="InterPro" id="IPR001611">
    <property type="entry name" value="Leu-rich_rpt"/>
</dbReference>
<keyword evidence="7" id="KW-1185">Reference proteome</keyword>
<feature type="signal peptide" evidence="5">
    <location>
        <begin position="1"/>
        <end position="19"/>
    </location>
</feature>
<evidence type="ECO:0000256" key="3">
    <source>
        <dbReference type="ARBA" id="ARBA00022737"/>
    </source>
</evidence>
<dbReference type="Gene3D" id="3.80.10.10">
    <property type="entry name" value="Ribonuclease Inhibitor"/>
    <property type="match status" value="4"/>
</dbReference>
<evidence type="ECO:0000256" key="4">
    <source>
        <dbReference type="SAM" id="MobiDB-lite"/>
    </source>
</evidence>
<dbReference type="SMART" id="SM00082">
    <property type="entry name" value="LRRCT"/>
    <property type="match status" value="1"/>
</dbReference>
<dbReference type="InterPro" id="IPR009003">
    <property type="entry name" value="Peptidase_S1_PA"/>
</dbReference>
<dbReference type="PROSITE" id="PS51450">
    <property type="entry name" value="LRR"/>
    <property type="match status" value="8"/>
</dbReference>
<evidence type="ECO:0000313" key="9">
    <source>
        <dbReference type="RefSeq" id="XP_013403220.1"/>
    </source>
</evidence>
<dbReference type="InterPro" id="IPR001254">
    <property type="entry name" value="Trypsin_dom"/>
</dbReference>
<dbReference type="RefSeq" id="XP_013403221.1">
    <property type="nucleotide sequence ID" value="XM_013547767.2"/>
</dbReference>
<dbReference type="SMART" id="SM00369">
    <property type="entry name" value="LRR_TYP"/>
    <property type="match status" value="18"/>
</dbReference>
<dbReference type="GeneID" id="106168621"/>
<dbReference type="InterPro" id="IPR032675">
    <property type="entry name" value="LRR_dom_sf"/>
</dbReference>
<dbReference type="RefSeq" id="XP_013403218.1">
    <property type="nucleotide sequence ID" value="XM_013547764.2"/>
</dbReference>
<dbReference type="GO" id="GO:0004252">
    <property type="term" value="F:serine-type endopeptidase activity"/>
    <property type="evidence" value="ECO:0007669"/>
    <property type="project" value="InterPro"/>
</dbReference>
<evidence type="ECO:0000256" key="2">
    <source>
        <dbReference type="ARBA" id="ARBA00022729"/>
    </source>
</evidence>
<evidence type="ECO:0000259" key="6">
    <source>
        <dbReference type="PROSITE" id="PS50240"/>
    </source>
</evidence>
<dbReference type="SUPFAM" id="SSF52058">
    <property type="entry name" value="L domain-like"/>
    <property type="match status" value="2"/>
</dbReference>
<dbReference type="Gene3D" id="2.40.10.10">
    <property type="entry name" value="Trypsin-like serine proteases"/>
    <property type="match status" value="1"/>
</dbReference>